<organism evidence="2 3">
    <name type="scientific">Solilutibacter tolerans</name>
    <dbReference type="NCBI Taxonomy" id="1604334"/>
    <lineage>
        <taxon>Bacteria</taxon>
        <taxon>Pseudomonadati</taxon>
        <taxon>Pseudomonadota</taxon>
        <taxon>Gammaproteobacteria</taxon>
        <taxon>Lysobacterales</taxon>
        <taxon>Lysobacteraceae</taxon>
        <taxon>Solilutibacter</taxon>
    </lineage>
</organism>
<evidence type="ECO:0000313" key="3">
    <source>
        <dbReference type="Proteomes" id="UP000241788"/>
    </source>
</evidence>
<evidence type="ECO:0000313" key="2">
    <source>
        <dbReference type="EMBL" id="SIQ34757.1"/>
    </source>
</evidence>
<dbReference type="AlphaFoldDB" id="A0A1N6S135"/>
<sequence length="280" mass="31765">MRHCCTALVFILVLALTPVSARADQEPPRAVVATFESSSAALSIAAPNPEDGLRLHINKSIDLKQKGFWSITGYKLRIERGVISDPRRAHLGNREVVLLKAQQYLDNRRTDAGGQDTWVALDLSTMEVAGRALNRIEQDQRFAASEGPKVHFKWIYGLTLIDSGEVEIERFRRVRVSREDQEAQSRRSYEAYVAREHDKKARDKEVAERTRPLKSQIGARLCQTKGAIRLVAFTETAGVGNKRIQLRVQEAWEAWKPAAPRLPLTPYLSWEDPDHWEVCN</sequence>
<protein>
    <submittedName>
        <fullName evidence="2">Uncharacterized protein</fullName>
    </submittedName>
</protein>
<gene>
    <name evidence="2" type="ORF">SAMN05421546_1152</name>
</gene>
<dbReference type="EMBL" id="FTLW01000002">
    <property type="protein sequence ID" value="SIQ34757.1"/>
    <property type="molecule type" value="Genomic_DNA"/>
</dbReference>
<feature type="signal peptide" evidence="1">
    <location>
        <begin position="1"/>
        <end position="23"/>
    </location>
</feature>
<proteinExistence type="predicted"/>
<name>A0A1N6S135_9GAMM</name>
<feature type="chain" id="PRO_5012003499" evidence="1">
    <location>
        <begin position="24"/>
        <end position="280"/>
    </location>
</feature>
<reference evidence="3" key="1">
    <citation type="submission" date="2017-01" db="EMBL/GenBank/DDBJ databases">
        <authorList>
            <person name="Varghese N."/>
            <person name="Submissions S."/>
        </authorList>
    </citation>
    <scope>NUCLEOTIDE SEQUENCE [LARGE SCALE GENOMIC DNA]</scope>
    <source>
        <strain evidence="3">UM1</strain>
    </source>
</reference>
<dbReference type="RefSeq" id="WP_129582827.1">
    <property type="nucleotide sequence ID" value="NZ_FTLW01000002.1"/>
</dbReference>
<accession>A0A1N6S135</accession>
<dbReference type="Proteomes" id="UP000241788">
    <property type="component" value="Unassembled WGS sequence"/>
</dbReference>
<keyword evidence="1" id="KW-0732">Signal</keyword>
<dbReference type="OrthoDB" id="7069374at2"/>
<keyword evidence="3" id="KW-1185">Reference proteome</keyword>
<evidence type="ECO:0000256" key="1">
    <source>
        <dbReference type="SAM" id="SignalP"/>
    </source>
</evidence>
<dbReference type="STRING" id="1604334.SAMN05421546_1152"/>